<dbReference type="EMBL" id="JBJUIK010000013">
    <property type="protein sequence ID" value="KAL3507948.1"/>
    <property type="molecule type" value="Genomic_DNA"/>
</dbReference>
<organism evidence="1 2">
    <name type="scientific">Cinchona calisaya</name>
    <dbReference type="NCBI Taxonomy" id="153742"/>
    <lineage>
        <taxon>Eukaryota</taxon>
        <taxon>Viridiplantae</taxon>
        <taxon>Streptophyta</taxon>
        <taxon>Embryophyta</taxon>
        <taxon>Tracheophyta</taxon>
        <taxon>Spermatophyta</taxon>
        <taxon>Magnoliopsida</taxon>
        <taxon>eudicotyledons</taxon>
        <taxon>Gunneridae</taxon>
        <taxon>Pentapetalae</taxon>
        <taxon>asterids</taxon>
        <taxon>lamiids</taxon>
        <taxon>Gentianales</taxon>
        <taxon>Rubiaceae</taxon>
        <taxon>Cinchonoideae</taxon>
        <taxon>Cinchoneae</taxon>
        <taxon>Cinchona</taxon>
    </lineage>
</organism>
<evidence type="ECO:0000313" key="2">
    <source>
        <dbReference type="Proteomes" id="UP001630127"/>
    </source>
</evidence>
<evidence type="ECO:0000313" key="1">
    <source>
        <dbReference type="EMBL" id="KAL3507948.1"/>
    </source>
</evidence>
<accession>A0ABD2YQY2</accession>
<reference evidence="1 2" key="1">
    <citation type="submission" date="2024-11" db="EMBL/GenBank/DDBJ databases">
        <title>A near-complete genome assembly of Cinchona calisaya.</title>
        <authorList>
            <person name="Lian D.C."/>
            <person name="Zhao X.W."/>
            <person name="Wei L."/>
        </authorList>
    </citation>
    <scope>NUCLEOTIDE SEQUENCE [LARGE SCALE GENOMIC DNA]</scope>
    <source>
        <tissue evidence="1">Nenye</tissue>
    </source>
</reference>
<comment type="caution">
    <text evidence="1">The sequence shown here is derived from an EMBL/GenBank/DDBJ whole genome shotgun (WGS) entry which is preliminary data.</text>
</comment>
<keyword evidence="2" id="KW-1185">Reference proteome</keyword>
<sequence length="109" mass="12776">MFILDSVKCFTAVLNGETGGKFDFFTHEMFRRCSRPPFLHLAASLSSLEITKWLLDHEDGDEANRRCEINLWKDKLLLNLTLRAMRSSISDAIWTYKKSIFRLIFNLCR</sequence>
<dbReference type="AlphaFoldDB" id="A0ABD2YQY2"/>
<proteinExistence type="predicted"/>
<protein>
    <submittedName>
        <fullName evidence="1">Uncharacterized protein</fullName>
    </submittedName>
</protein>
<gene>
    <name evidence="1" type="ORF">ACH5RR_033330</name>
</gene>
<dbReference type="Proteomes" id="UP001630127">
    <property type="component" value="Unassembled WGS sequence"/>
</dbReference>
<name>A0ABD2YQY2_9GENT</name>